<evidence type="ECO:0000313" key="3">
    <source>
        <dbReference type="Proteomes" id="UP001302602"/>
    </source>
</evidence>
<reference evidence="2" key="2">
    <citation type="submission" date="2023-05" db="EMBL/GenBank/DDBJ databases">
        <authorList>
            <consortium name="Lawrence Berkeley National Laboratory"/>
            <person name="Steindorff A."/>
            <person name="Hensen N."/>
            <person name="Bonometti L."/>
            <person name="Westerberg I."/>
            <person name="Brannstrom I.O."/>
            <person name="Guillou S."/>
            <person name="Cros-Aarteil S."/>
            <person name="Calhoun S."/>
            <person name="Haridas S."/>
            <person name="Kuo A."/>
            <person name="Mondo S."/>
            <person name="Pangilinan J."/>
            <person name="Riley R."/>
            <person name="Labutti K."/>
            <person name="Andreopoulos B."/>
            <person name="Lipzen A."/>
            <person name="Chen C."/>
            <person name="Yanf M."/>
            <person name="Daum C."/>
            <person name="Ng V."/>
            <person name="Clum A."/>
            <person name="Ohm R."/>
            <person name="Martin F."/>
            <person name="Silar P."/>
            <person name="Natvig D."/>
            <person name="Lalanne C."/>
            <person name="Gautier V."/>
            <person name="Ament-Velasquez S.L."/>
            <person name="Kruys A."/>
            <person name="Hutchinson M.I."/>
            <person name="Powell A.J."/>
            <person name="Barry K."/>
            <person name="Miller A.N."/>
            <person name="Grigoriev I.V."/>
            <person name="Debuchy R."/>
            <person name="Gladieux P."/>
            <person name="Thoren M.H."/>
            <person name="Johannesson H."/>
        </authorList>
    </citation>
    <scope>NUCLEOTIDE SEQUENCE</scope>
    <source>
        <strain evidence="2">CBS 731.68</strain>
    </source>
</reference>
<evidence type="ECO:0000256" key="1">
    <source>
        <dbReference type="SAM" id="MobiDB-lite"/>
    </source>
</evidence>
<reference evidence="2" key="1">
    <citation type="journal article" date="2023" name="Mol. Phylogenet. Evol.">
        <title>Genome-scale phylogeny and comparative genomics of the fungal order Sordariales.</title>
        <authorList>
            <person name="Hensen N."/>
            <person name="Bonometti L."/>
            <person name="Westerberg I."/>
            <person name="Brannstrom I.O."/>
            <person name="Guillou S."/>
            <person name="Cros-Aarteil S."/>
            <person name="Calhoun S."/>
            <person name="Haridas S."/>
            <person name="Kuo A."/>
            <person name="Mondo S."/>
            <person name="Pangilinan J."/>
            <person name="Riley R."/>
            <person name="LaButti K."/>
            <person name="Andreopoulos B."/>
            <person name="Lipzen A."/>
            <person name="Chen C."/>
            <person name="Yan M."/>
            <person name="Daum C."/>
            <person name="Ng V."/>
            <person name="Clum A."/>
            <person name="Steindorff A."/>
            <person name="Ohm R.A."/>
            <person name="Martin F."/>
            <person name="Silar P."/>
            <person name="Natvig D.O."/>
            <person name="Lalanne C."/>
            <person name="Gautier V."/>
            <person name="Ament-Velasquez S.L."/>
            <person name="Kruys A."/>
            <person name="Hutchinson M.I."/>
            <person name="Powell A.J."/>
            <person name="Barry K."/>
            <person name="Miller A.N."/>
            <person name="Grigoriev I.V."/>
            <person name="Debuchy R."/>
            <person name="Gladieux P."/>
            <person name="Hiltunen Thoren M."/>
            <person name="Johannesson H."/>
        </authorList>
    </citation>
    <scope>NUCLEOTIDE SEQUENCE</scope>
    <source>
        <strain evidence="2">CBS 731.68</strain>
    </source>
</reference>
<feature type="region of interest" description="Disordered" evidence="1">
    <location>
        <begin position="39"/>
        <end position="58"/>
    </location>
</feature>
<sequence length="74" mass="8164">MPTIYQTVKLCVSIGLEAAAAWSKRFGYGSRPPGWPHHRMPDVAASTEPNLPTTRWWSSSEKQARELSGIVGPL</sequence>
<gene>
    <name evidence="2" type="ORF">N657DRAFT_650838</name>
</gene>
<dbReference type="AlphaFoldDB" id="A0AAN6YYZ6"/>
<keyword evidence="3" id="KW-1185">Reference proteome</keyword>
<dbReference type="GeneID" id="87830805"/>
<protein>
    <submittedName>
        <fullName evidence="2">Uncharacterized protein</fullName>
    </submittedName>
</protein>
<feature type="compositionally biased region" description="Polar residues" evidence="1">
    <location>
        <begin position="47"/>
        <end position="58"/>
    </location>
</feature>
<dbReference type="EMBL" id="MU853258">
    <property type="protein sequence ID" value="KAK4118867.1"/>
    <property type="molecule type" value="Genomic_DNA"/>
</dbReference>
<dbReference type="RefSeq" id="XP_062642640.1">
    <property type="nucleotide sequence ID" value="XM_062794036.1"/>
</dbReference>
<proteinExistence type="predicted"/>
<comment type="caution">
    <text evidence="2">The sequence shown here is derived from an EMBL/GenBank/DDBJ whole genome shotgun (WGS) entry which is preliminary data.</text>
</comment>
<accession>A0AAN6YYZ6</accession>
<organism evidence="2 3">
    <name type="scientific">Parathielavia appendiculata</name>
    <dbReference type="NCBI Taxonomy" id="2587402"/>
    <lineage>
        <taxon>Eukaryota</taxon>
        <taxon>Fungi</taxon>
        <taxon>Dikarya</taxon>
        <taxon>Ascomycota</taxon>
        <taxon>Pezizomycotina</taxon>
        <taxon>Sordariomycetes</taxon>
        <taxon>Sordariomycetidae</taxon>
        <taxon>Sordariales</taxon>
        <taxon>Chaetomiaceae</taxon>
        <taxon>Parathielavia</taxon>
    </lineage>
</organism>
<name>A0AAN6YYZ6_9PEZI</name>
<dbReference type="Proteomes" id="UP001302602">
    <property type="component" value="Unassembled WGS sequence"/>
</dbReference>
<evidence type="ECO:0000313" key="2">
    <source>
        <dbReference type="EMBL" id="KAK4118867.1"/>
    </source>
</evidence>